<sequence>MQLKMNNNDKELIEDDKLHMVKKLAEEEENLDSDGDWEKIVESPTNEAVVNTAEMTFKDAYPEEIHQSKNGSLIEPSLQNQMYFAMVKESYSVKERKEKLEESEKADFQPVLQISTTTTKSVVKYQWTESVRQEKATEQLQVESSCDLRMFQMQKHERENIQRLLCRQVKDVKFSPLGKITHRKNEDPEITVQHEILHEVDGTEILIQEKFAALQKADNAKLTVRKKASKHQEIVVTEILTQELRTSNESGTEESKNFNQIIDQIRCEDPFDRKFVKLVKNSANLLHPNPVSLVASGANITYDHIPEIQSGKEEERGREVHDVKIEQIEDPKSLKNEVKEFPADRKHSASSKIDEFLERSFKTMKDNLSVIKQWMNFCRNMKNNMQRKLEKVLDSWKALFLEIIEQCENGRNDGTDGTRDTQLLRHWLFISKIDVEQLKERSEKSVHKPGDGQSSRRGIALKEIEEIIKSGSEVERRLKETYEKKEIRDLEVRADNVISDSHVFSGHKLQTFPIPECFVTKQGAENTVIYLGEKNTDYKAKHVLKDYNILGQNEFGGREPTTQYEIPIEQEKSVGVLSSEATKERDVDREPVKALSGRGIKKEKIMVSLNGNETTSTEQVHFELPGLQKLKEFESKPRADVEPEENVAVKCGKETKILHCRTAGVCSNPLTSAFSQFSTYDAIIAKENCKTETMDSLEANKTSQLGFPSSDKKLSTAVRGIVTSSDLVVNGSEAHLQQITDLMNIVIKSNGVPNDFDLEAESTKSEIISSAVEGSKVSFIQNILEEQDALKKKKCDASITKIWTEKQGYEINKHKQSKKYFPEEVIPQETDEGQPRTTEDLKKAWTKLSTDTFLFQCLHEGHDIILSKELELELQERYKALPEKAEEKYIDHEILKESKAFSHLYRTEDLKKTEPKRFECASKNFLDEYSTMISKELTQEAELIFQIRKTYT</sequence>
<reference evidence="2" key="1">
    <citation type="submission" date="2022-11" db="UniProtKB">
        <authorList>
            <consortium name="WormBaseParasite"/>
        </authorList>
    </citation>
    <scope>IDENTIFICATION</scope>
</reference>
<protein>
    <submittedName>
        <fullName evidence="2">Uncharacterized protein</fullName>
    </submittedName>
</protein>
<dbReference type="AlphaFoldDB" id="A0A915Q3V5"/>
<organism evidence="1 2">
    <name type="scientific">Setaria digitata</name>
    <dbReference type="NCBI Taxonomy" id="48799"/>
    <lineage>
        <taxon>Eukaryota</taxon>
        <taxon>Metazoa</taxon>
        <taxon>Ecdysozoa</taxon>
        <taxon>Nematoda</taxon>
        <taxon>Chromadorea</taxon>
        <taxon>Rhabditida</taxon>
        <taxon>Spirurina</taxon>
        <taxon>Spiruromorpha</taxon>
        <taxon>Filarioidea</taxon>
        <taxon>Setariidae</taxon>
        <taxon>Setaria</taxon>
    </lineage>
</organism>
<proteinExistence type="predicted"/>
<keyword evidence="1" id="KW-1185">Reference proteome</keyword>
<dbReference type="Proteomes" id="UP000887581">
    <property type="component" value="Unplaced"/>
</dbReference>
<accession>A0A915Q3V5</accession>
<name>A0A915Q3V5_9BILA</name>
<evidence type="ECO:0000313" key="1">
    <source>
        <dbReference type="Proteomes" id="UP000887581"/>
    </source>
</evidence>
<evidence type="ECO:0000313" key="2">
    <source>
        <dbReference type="WBParaSite" id="sdigi.contig540.g8905.t1"/>
    </source>
</evidence>
<dbReference type="WBParaSite" id="sdigi.contig540.g8905.t1">
    <property type="protein sequence ID" value="sdigi.contig540.g8905.t1"/>
    <property type="gene ID" value="sdigi.contig540.g8905"/>
</dbReference>